<dbReference type="NCBIfam" id="TIGR01710">
    <property type="entry name" value="typeII_sec_gspG"/>
    <property type="match status" value="1"/>
</dbReference>
<keyword evidence="4" id="KW-1003">Cell membrane</keyword>
<comment type="caution">
    <text evidence="13">The sequence shown here is derived from an EMBL/GenBank/DDBJ whole genome shotgun (WGS) entry which is preliminary data.</text>
</comment>
<evidence type="ECO:0000256" key="2">
    <source>
        <dbReference type="ARBA" id="ARBA00009984"/>
    </source>
</evidence>
<dbReference type="Proteomes" id="UP001221838">
    <property type="component" value="Unassembled WGS sequence"/>
</dbReference>
<feature type="transmembrane region" description="Helical" evidence="11">
    <location>
        <begin position="20"/>
        <end position="41"/>
    </location>
</feature>
<keyword evidence="14" id="KW-1185">Reference proteome</keyword>
<evidence type="ECO:0000256" key="6">
    <source>
        <dbReference type="ARBA" id="ARBA00022519"/>
    </source>
</evidence>
<dbReference type="Gene3D" id="3.30.700.10">
    <property type="entry name" value="Glycoprotein, Type 4 Pilin"/>
    <property type="match status" value="1"/>
</dbReference>
<evidence type="ECO:0000256" key="5">
    <source>
        <dbReference type="ARBA" id="ARBA00022481"/>
    </source>
</evidence>
<comment type="similarity">
    <text evidence="2">Belongs to the GSP G family.</text>
</comment>
<dbReference type="InterPro" id="IPR000983">
    <property type="entry name" value="Bac_GSPG_pilin"/>
</dbReference>
<evidence type="ECO:0000313" key="13">
    <source>
        <dbReference type="EMBL" id="MDC0714848.1"/>
    </source>
</evidence>
<dbReference type="InterPro" id="IPR045584">
    <property type="entry name" value="Pilin-like"/>
</dbReference>
<evidence type="ECO:0000256" key="11">
    <source>
        <dbReference type="SAM" id="Phobius"/>
    </source>
</evidence>
<proteinExistence type="inferred from homology"/>
<dbReference type="EMBL" id="JAQNDM010000002">
    <property type="protein sequence ID" value="MDC0714848.1"/>
    <property type="molecule type" value="Genomic_DNA"/>
</dbReference>
<dbReference type="InterPro" id="IPR010054">
    <property type="entry name" value="Type2_sec_GspG"/>
</dbReference>
<evidence type="ECO:0000256" key="3">
    <source>
        <dbReference type="ARBA" id="ARBA00020042"/>
    </source>
</evidence>
<feature type="domain" description="Type II secretion system protein GspG C-terminal" evidence="12">
    <location>
        <begin position="40"/>
        <end position="132"/>
    </location>
</feature>
<dbReference type="PANTHER" id="PTHR30093">
    <property type="entry name" value="GENERAL SECRETION PATHWAY PROTEIN G"/>
    <property type="match status" value="1"/>
</dbReference>
<keyword evidence="5" id="KW-0488">Methylation</keyword>
<keyword evidence="6" id="KW-0997">Cell inner membrane</keyword>
<accession>A0ABT5DMM0</accession>
<keyword evidence="7 11" id="KW-0812">Transmembrane</keyword>
<evidence type="ECO:0000256" key="4">
    <source>
        <dbReference type="ARBA" id="ARBA00022475"/>
    </source>
</evidence>
<reference evidence="13 14" key="1">
    <citation type="submission" date="2022-11" db="EMBL/GenBank/DDBJ databases">
        <title>Minimal conservation of predation-associated metabolite biosynthetic gene clusters underscores biosynthetic potential of Myxococcota including descriptions for ten novel species: Archangium lansinium sp. nov., Myxococcus landrumus sp. nov., Nannocystis bai.</title>
        <authorList>
            <person name="Ahearne A."/>
            <person name="Stevens C."/>
            <person name="Dowd S."/>
        </authorList>
    </citation>
    <scope>NUCLEOTIDE SEQUENCE [LARGE SCALE GENOMIC DNA]</scope>
    <source>
        <strain evidence="13 14">NCWAL01</strain>
    </source>
</reference>
<evidence type="ECO:0000256" key="7">
    <source>
        <dbReference type="ARBA" id="ARBA00022692"/>
    </source>
</evidence>
<evidence type="ECO:0000259" key="12">
    <source>
        <dbReference type="Pfam" id="PF08334"/>
    </source>
</evidence>
<dbReference type="PRINTS" id="PR00813">
    <property type="entry name" value="BCTERIALGSPG"/>
</dbReference>
<evidence type="ECO:0000313" key="14">
    <source>
        <dbReference type="Proteomes" id="UP001221838"/>
    </source>
</evidence>
<feature type="compositionally biased region" description="Gly residues" evidence="10">
    <location>
        <begin position="116"/>
        <end position="125"/>
    </location>
</feature>
<evidence type="ECO:0000256" key="1">
    <source>
        <dbReference type="ARBA" id="ARBA00004377"/>
    </source>
</evidence>
<sequence>MMDTTKKQQRRRRNRGMTLIEIMVVITILGLIAAAVGVAVIPQLNQARRDRAELDIKSIQNALKLYYTKKGNYPDTATGLRGLVEMQALEAIPRDPWNNEYVYLNEGGKPVIISYGGDGTAGGEGQDADISSRDANPGSK</sequence>
<dbReference type="InterPro" id="IPR013545">
    <property type="entry name" value="T2SS_protein-GspG_C"/>
</dbReference>
<dbReference type="PANTHER" id="PTHR30093:SF44">
    <property type="entry name" value="TYPE II SECRETION SYSTEM CORE PROTEIN G"/>
    <property type="match status" value="1"/>
</dbReference>
<evidence type="ECO:0000256" key="8">
    <source>
        <dbReference type="ARBA" id="ARBA00022989"/>
    </source>
</evidence>
<keyword evidence="8 11" id="KW-1133">Transmembrane helix</keyword>
<feature type="region of interest" description="Disordered" evidence="10">
    <location>
        <begin position="116"/>
        <end position="140"/>
    </location>
</feature>
<dbReference type="SUPFAM" id="SSF54523">
    <property type="entry name" value="Pili subunits"/>
    <property type="match status" value="1"/>
</dbReference>
<gene>
    <name evidence="13" type="primary">gspG</name>
    <name evidence="13" type="ORF">POL68_40745</name>
</gene>
<keyword evidence="9 11" id="KW-0472">Membrane</keyword>
<protein>
    <recommendedName>
        <fullName evidence="3">Type II secretion system core protein G</fullName>
    </recommendedName>
</protein>
<name>A0ABT5DMM0_9BACT</name>
<dbReference type="Pfam" id="PF07963">
    <property type="entry name" value="N_methyl"/>
    <property type="match status" value="1"/>
</dbReference>
<comment type="subcellular location">
    <subcellularLocation>
        <location evidence="1">Cell inner membrane</location>
        <topology evidence="1">Single-pass membrane protein</topology>
    </subcellularLocation>
</comment>
<dbReference type="PROSITE" id="PS00409">
    <property type="entry name" value="PROKAR_NTER_METHYL"/>
    <property type="match status" value="1"/>
</dbReference>
<organism evidence="13 14">
    <name type="scientific">Stigmatella ashevillensis</name>
    <dbReference type="NCBI Taxonomy" id="2995309"/>
    <lineage>
        <taxon>Bacteria</taxon>
        <taxon>Pseudomonadati</taxon>
        <taxon>Myxococcota</taxon>
        <taxon>Myxococcia</taxon>
        <taxon>Myxococcales</taxon>
        <taxon>Cystobacterineae</taxon>
        <taxon>Archangiaceae</taxon>
        <taxon>Stigmatella</taxon>
    </lineage>
</organism>
<evidence type="ECO:0000256" key="9">
    <source>
        <dbReference type="ARBA" id="ARBA00023136"/>
    </source>
</evidence>
<dbReference type="NCBIfam" id="TIGR02532">
    <property type="entry name" value="IV_pilin_GFxxxE"/>
    <property type="match status" value="1"/>
</dbReference>
<dbReference type="InterPro" id="IPR012902">
    <property type="entry name" value="N_methyl_site"/>
</dbReference>
<dbReference type="Pfam" id="PF08334">
    <property type="entry name" value="T2SSG"/>
    <property type="match status" value="1"/>
</dbReference>
<evidence type="ECO:0000256" key="10">
    <source>
        <dbReference type="SAM" id="MobiDB-lite"/>
    </source>
</evidence>